<evidence type="ECO:0000313" key="3">
    <source>
        <dbReference type="Proteomes" id="UP000245959"/>
    </source>
</evidence>
<dbReference type="RefSeq" id="WP_116884123.1">
    <property type="nucleotide sequence ID" value="NZ_CALXNT010000071.1"/>
</dbReference>
<protein>
    <submittedName>
        <fullName evidence="2">Uncharacterized protein</fullName>
    </submittedName>
</protein>
<evidence type="ECO:0000313" key="1">
    <source>
        <dbReference type="EMBL" id="NMD88308.1"/>
    </source>
</evidence>
<organism evidence="2 3">
    <name type="scientific">Victivallis vadensis</name>
    <dbReference type="NCBI Taxonomy" id="172901"/>
    <lineage>
        <taxon>Bacteria</taxon>
        <taxon>Pseudomonadati</taxon>
        <taxon>Lentisphaerota</taxon>
        <taxon>Lentisphaeria</taxon>
        <taxon>Victivallales</taxon>
        <taxon>Victivallaceae</taxon>
        <taxon>Victivallis</taxon>
    </lineage>
</organism>
<keyword evidence="3" id="KW-1185">Reference proteome</keyword>
<dbReference type="Proteomes" id="UP000576225">
    <property type="component" value="Unassembled WGS sequence"/>
</dbReference>
<gene>
    <name evidence="2" type="ORF">C8D82_11482</name>
    <name evidence="1" type="ORF">HF882_17110</name>
</gene>
<evidence type="ECO:0000313" key="2">
    <source>
        <dbReference type="EMBL" id="PVY41468.1"/>
    </source>
</evidence>
<accession>A0A2U1AYH1</accession>
<proteinExistence type="predicted"/>
<reference evidence="2 3" key="1">
    <citation type="submission" date="2018-04" db="EMBL/GenBank/DDBJ databases">
        <title>Genomic Encyclopedia of Type Strains, Phase IV (KMG-IV): sequencing the most valuable type-strain genomes for metagenomic binning, comparative biology and taxonomic classification.</title>
        <authorList>
            <person name="Goeker M."/>
        </authorList>
    </citation>
    <scope>NUCLEOTIDE SEQUENCE [LARGE SCALE GENOMIC DNA]</scope>
    <source>
        <strain evidence="2 3">DSM 14823</strain>
    </source>
</reference>
<dbReference type="EMBL" id="JABAEW010000042">
    <property type="protein sequence ID" value="NMD88308.1"/>
    <property type="molecule type" value="Genomic_DNA"/>
</dbReference>
<evidence type="ECO:0000313" key="4">
    <source>
        <dbReference type="Proteomes" id="UP000576225"/>
    </source>
</evidence>
<sequence length="120" mass="12960">MQLSGDLATGYLGDSKAGEQVGFWIRTTTGETLVSNFSRNQNLVQQSQYVSGTDHDLGFGDNFFDVHWTHPDYLSNLTIGVGERAPAPPTGQPLPNAWITLPFGGSACAACVCIRRQSRA</sequence>
<dbReference type="AlphaFoldDB" id="A0A2U1AYH1"/>
<dbReference type="EMBL" id="QEKH01000014">
    <property type="protein sequence ID" value="PVY41468.1"/>
    <property type="molecule type" value="Genomic_DNA"/>
</dbReference>
<dbReference type="GeneID" id="78295433"/>
<comment type="caution">
    <text evidence="2">The sequence shown here is derived from an EMBL/GenBank/DDBJ whole genome shotgun (WGS) entry which is preliminary data.</text>
</comment>
<name>A0A2U1AYH1_9BACT</name>
<reference evidence="1 4" key="2">
    <citation type="submission" date="2020-04" db="EMBL/GenBank/DDBJ databases">
        <authorList>
            <person name="Hitch T.C.A."/>
            <person name="Wylensek D."/>
            <person name="Clavel T."/>
        </authorList>
    </citation>
    <scope>NUCLEOTIDE SEQUENCE [LARGE SCALE GENOMIC DNA]</scope>
    <source>
        <strain evidence="1 4">COR2-253-APC-1A</strain>
    </source>
</reference>
<dbReference type="Proteomes" id="UP000245959">
    <property type="component" value="Unassembled WGS sequence"/>
</dbReference>